<name>A0A842HJP4_9BACT</name>
<evidence type="ECO:0000313" key="2">
    <source>
        <dbReference type="Proteomes" id="UP000546464"/>
    </source>
</evidence>
<comment type="caution">
    <text evidence="1">The sequence shown here is derived from an EMBL/GenBank/DDBJ whole genome shotgun (WGS) entry which is preliminary data.</text>
</comment>
<protein>
    <submittedName>
        <fullName evidence="1">Uncharacterized protein</fullName>
    </submittedName>
</protein>
<dbReference type="AlphaFoldDB" id="A0A842HJP4"/>
<proteinExistence type="predicted"/>
<sequence length="60" mass="6747">MRVKTGSSQSNIFDILQHADTASQRKSSLDRLEVIGWEGFRPLLEERLAYGDQSQGGRIP</sequence>
<keyword evidence="2" id="KW-1185">Reference proteome</keyword>
<reference evidence="1 2" key="1">
    <citation type="submission" date="2020-07" db="EMBL/GenBank/DDBJ databases">
        <authorList>
            <person name="Feng X."/>
        </authorList>
    </citation>
    <scope>NUCLEOTIDE SEQUENCE [LARGE SCALE GENOMIC DNA]</scope>
    <source>
        <strain evidence="1 2">JCM31066</strain>
    </source>
</reference>
<dbReference type="EMBL" id="JACHVB010000054">
    <property type="protein sequence ID" value="MBC2595864.1"/>
    <property type="molecule type" value="Genomic_DNA"/>
</dbReference>
<dbReference type="Proteomes" id="UP000546464">
    <property type="component" value="Unassembled WGS sequence"/>
</dbReference>
<accession>A0A842HJP4</accession>
<organism evidence="1 2">
    <name type="scientific">Ruficoccus amylovorans</name>
    <dbReference type="NCBI Taxonomy" id="1804625"/>
    <lineage>
        <taxon>Bacteria</taxon>
        <taxon>Pseudomonadati</taxon>
        <taxon>Verrucomicrobiota</taxon>
        <taxon>Opitutia</taxon>
        <taxon>Puniceicoccales</taxon>
        <taxon>Cerasicoccaceae</taxon>
        <taxon>Ruficoccus</taxon>
    </lineage>
</organism>
<dbReference type="RefSeq" id="WP_185676799.1">
    <property type="nucleotide sequence ID" value="NZ_JACHVB010000054.1"/>
</dbReference>
<gene>
    <name evidence="1" type="ORF">H5P28_16490</name>
</gene>
<evidence type="ECO:0000313" key="1">
    <source>
        <dbReference type="EMBL" id="MBC2595864.1"/>
    </source>
</evidence>